<organism evidence="1">
    <name type="scientific">Phytophthora cinnamomi ormycovirus 3-5</name>
    <dbReference type="NCBI Taxonomy" id="3239322"/>
    <lineage>
        <taxon>Viruses</taxon>
        <taxon>Riboviria</taxon>
        <taxon>Orthornavirae</taxon>
        <taxon>Orpoviricetes</taxon>
        <taxon>Bormycovirales</taxon>
        <taxon>Deltanormycoviridae</taxon>
        <taxon>Bormycovirus</taxon>
        <taxon>Bormycovirus trephytophthorae</taxon>
    </lineage>
</organism>
<dbReference type="EMBL" id="PP891825">
    <property type="protein sequence ID" value="XDO01617.1"/>
    <property type="molecule type" value="Genomic_RNA"/>
</dbReference>
<proteinExistence type="predicted"/>
<keyword evidence="1" id="KW-0696">RNA-directed RNA polymerase</keyword>
<reference evidence="1" key="1">
    <citation type="submission" date="2024-06" db="EMBL/GenBank/DDBJ databases">
        <title>Study of the virome of Pytophthora cinnamomi.</title>
        <authorList>
            <person name="Botella L."/>
            <person name="Jung T."/>
        </authorList>
    </citation>
    <scope>NUCLEOTIDE SEQUENCE</scope>
    <source>
        <strain evidence="1">Variant 5_Vietnamese</strain>
    </source>
</reference>
<evidence type="ECO:0000313" key="1">
    <source>
        <dbReference type="EMBL" id="XDO01617.1"/>
    </source>
</evidence>
<keyword evidence="1" id="KW-0548">Nucleotidyltransferase</keyword>
<keyword evidence="1" id="KW-0808">Transferase</keyword>
<name>A0AB39JB10_9VIRU</name>
<sequence length="996" mass="115231">MLPTSNLKEIPGNSPLSYNLAANMSFHSVNHSGTEATPNYQGSKSEAGPTIVSSIGPIKLAIPSGKLEALGHFDRPITHSYRAIKLGWAISELTFNEPSDLIDLANQLVSDSFDDLYRWSSLVLIRLSVYWENFGKGLIDEPIQYLVQSLKYGPDYSKYVKKLRVNMFQYKLGSYNAKSFYERFEQLKGKGWTPSPVEGGCDYDQILNEKYLIHWEDTSDDFFDFPFREVDANPLFLEDFRMTLRSFLTSLNRPYFSPSREELKTWITDSTSANDEMGSSVNRTLMRQLAQGGDLSSLDRPDSRFLRTVVNVGPANVRDAWQCDVPTLFKVKRVSYVLRRIVSQHSKSAIASPAKAKRRRKKLETSIAYIMTDLKKCGLSFPRIIFEIIGEELLAQDIEIGADLLSIARGIVVYQGKTYNPIRGSGLGNLNEAVTLAQCIMGDMLEHAGLIENGIFFNDDSVLTLDRSDNLRLPRIMTFYVKMGLLMNFEKSFYSKFNVFCEDYNAGEYDFSKRHLRVLQCVTLLETTYLWERKKKFSSIIRDLDIFNMGEFSVENRHEFHQFESILPLALGGWKNTSKGGINFLLDYVLEPQKYLDTHERSLIPLMNRWLTFIFDNKDEFFELFYQSKRFPYRSKVKNPFNPSWEDLSLYNLSDLPDYITCNRYPMFERLYNERGLKNAKPKLAQNYASYIDRRRKGFFSRFMREQKFLSRSFYPDFQSMMKLLTFMRGEDDLSRNLAPPEFLGEGSTIPIYVTTRKVIKSRASSYVRDRDDRVVSTLITLASKGTVVFPNLSVRPFTELINPRGESFFTLEQGITIVHGSVPQYYSLFFRDKQYFSTVYYNLYGRYPESWIQHDSSFLDLAELRSNIFETLFGHRVGKLISGLTAREQEVFYIITEDLILDSYELVEDCIASAKEAVASWTRGEISVSSSFMAIDDDDELVMAEFPELAIQFLVEEYENEFYQDSDQGSFDYGVDYEFRDDVYDVTNDIEYSFY</sequence>
<accession>A0AB39JB10</accession>
<dbReference type="GO" id="GO:0003968">
    <property type="term" value="F:RNA-directed RNA polymerase activity"/>
    <property type="evidence" value="ECO:0007669"/>
    <property type="project" value="UniProtKB-KW"/>
</dbReference>
<protein>
    <submittedName>
        <fullName evidence="1">RNA-dependent RNA polymerase</fullName>
    </submittedName>
</protein>